<comment type="caution">
    <text evidence="5">The sequence shown here is derived from an EMBL/GenBank/DDBJ whole genome shotgun (WGS) entry which is preliminary data.</text>
</comment>
<gene>
    <name evidence="5" type="ORF">TSAR_016698</name>
</gene>
<evidence type="ECO:0000256" key="2">
    <source>
        <dbReference type="ARBA" id="ARBA00023242"/>
    </source>
</evidence>
<feature type="non-terminal residue" evidence="5">
    <location>
        <position position="690"/>
    </location>
</feature>
<dbReference type="GO" id="GO:0005634">
    <property type="term" value="C:nucleus"/>
    <property type="evidence" value="ECO:0007669"/>
    <property type="project" value="UniProtKB-SubCell"/>
</dbReference>
<dbReference type="SMART" id="SM00343">
    <property type="entry name" value="ZnF_C2HC"/>
    <property type="match status" value="1"/>
</dbReference>
<dbReference type="Pfam" id="PF11719">
    <property type="entry name" value="Drc1-Sld2"/>
    <property type="match status" value="1"/>
</dbReference>
<dbReference type="PROSITE" id="PS50158">
    <property type="entry name" value="ZF_CCHC"/>
    <property type="match status" value="1"/>
</dbReference>
<protein>
    <recommendedName>
        <fullName evidence="4">CCHC-type domain-containing protein</fullName>
    </recommendedName>
</protein>
<dbReference type="Gene3D" id="4.10.60.10">
    <property type="entry name" value="Zinc finger, CCHC-type"/>
    <property type="match status" value="1"/>
</dbReference>
<keyword evidence="3" id="KW-0479">Metal-binding</keyword>
<keyword evidence="3" id="KW-0863">Zinc-finger</keyword>
<keyword evidence="3" id="KW-0862">Zinc</keyword>
<dbReference type="GO" id="GO:0006260">
    <property type="term" value="P:DNA replication"/>
    <property type="evidence" value="ECO:0007669"/>
    <property type="project" value="InterPro"/>
</dbReference>
<dbReference type="Proteomes" id="UP000215335">
    <property type="component" value="Unassembled WGS sequence"/>
</dbReference>
<keyword evidence="2" id="KW-0539">Nucleus</keyword>
<comment type="subcellular location">
    <subcellularLocation>
        <location evidence="1">Nucleus</location>
    </subcellularLocation>
</comment>
<accession>A0A232FDF7</accession>
<dbReference type="InterPro" id="IPR021110">
    <property type="entry name" value="DNA_rep_checkpnt_protein"/>
</dbReference>
<proteinExistence type="predicted"/>
<dbReference type="GO" id="GO:0008270">
    <property type="term" value="F:zinc ion binding"/>
    <property type="evidence" value="ECO:0007669"/>
    <property type="project" value="UniProtKB-KW"/>
</dbReference>
<dbReference type="SUPFAM" id="SSF57756">
    <property type="entry name" value="Retrovirus zinc finger-like domains"/>
    <property type="match status" value="1"/>
</dbReference>
<dbReference type="EMBL" id="NNAY01000422">
    <property type="protein sequence ID" value="OXU28508.1"/>
    <property type="molecule type" value="Genomic_DNA"/>
</dbReference>
<sequence>MDSIDESYFKTKYYQYKIRIKKWESNFINKYGRKPNKNDIKVADSTIREAYKIYWEFKIKTLENGSQEATTTYDNMKESTPVENSHFDLVLSKENQVYHRTELSPILNSIDPENTFSSNIYTSDVESYTPFFENKSNIKQAWDHHLNAEKNNCKQNESKFASNSSFQLSQERFKSLNFSKRNPRKLAIHSKLDDNTENSNKNFKEINLYSKNSDESIKTDTFKIAEWTKPNLKIISLKSNVTSKSSNTLQQLILRSSNDSPTNSRLLSKSWLDRCTEPSIDKTLATKVEEPKEEDSCMLYSSTNSDDDYVFNSDSKDHSNKRVRNHNNLFGDEYVQNVKKICCENNLCSSNDMKNLGKKLHDSHEHNKFITDSYNFIKVTDYTSDTSIIKSNNKVNENITFNDSQYTSENSSTVSMTEIIGSNQFQFDRKSRIDSKKLLNINNTNSKEYSDTFPQMPITDISEVIKPSIILTKSNHMIEDALVRNNSAKELNTNFLRINLKKKVFVRGKKSFNFSTYKKTQWKKKKEKADINAGNLDFLDSIDKNNTFLCFKCGKMGHLARRCKNSKDSGLLAIDDHEEMPDISQLRDVKDTTKLTGTTENSRNMCKDLMSPITPSIENLITRETGKIEKEFETSKKSMYDKIESLTIVKENLEMLDDYEVPEACKEEKIISRNQGISPLYSLDRDGSIK</sequence>
<dbReference type="InterPro" id="IPR036875">
    <property type="entry name" value="Znf_CCHC_sf"/>
</dbReference>
<evidence type="ECO:0000313" key="6">
    <source>
        <dbReference type="Proteomes" id="UP000215335"/>
    </source>
</evidence>
<dbReference type="Gene3D" id="1.10.10.1460">
    <property type="match status" value="1"/>
</dbReference>
<dbReference type="InterPro" id="IPR001878">
    <property type="entry name" value="Znf_CCHC"/>
</dbReference>
<evidence type="ECO:0000259" key="4">
    <source>
        <dbReference type="PROSITE" id="PS50158"/>
    </source>
</evidence>
<reference evidence="5 6" key="1">
    <citation type="journal article" date="2017" name="Curr. Biol.">
        <title>The Evolution of Venom by Co-option of Single-Copy Genes.</title>
        <authorList>
            <person name="Martinson E.O."/>
            <person name="Mrinalini"/>
            <person name="Kelkar Y.D."/>
            <person name="Chang C.H."/>
            <person name="Werren J.H."/>
        </authorList>
    </citation>
    <scope>NUCLEOTIDE SEQUENCE [LARGE SCALE GENOMIC DNA]</scope>
    <source>
        <strain evidence="5 6">Alberta</strain>
        <tissue evidence="5">Whole body</tissue>
    </source>
</reference>
<feature type="domain" description="CCHC-type" evidence="4">
    <location>
        <begin position="550"/>
        <end position="565"/>
    </location>
</feature>
<dbReference type="GO" id="GO:0003676">
    <property type="term" value="F:nucleic acid binding"/>
    <property type="evidence" value="ECO:0007669"/>
    <property type="project" value="InterPro"/>
</dbReference>
<evidence type="ECO:0000313" key="5">
    <source>
        <dbReference type="EMBL" id="OXU28508.1"/>
    </source>
</evidence>
<name>A0A232FDF7_9HYME</name>
<keyword evidence="6" id="KW-1185">Reference proteome</keyword>
<dbReference type="OrthoDB" id="6623978at2759"/>
<evidence type="ECO:0000256" key="3">
    <source>
        <dbReference type="PROSITE-ProRule" id="PRU00047"/>
    </source>
</evidence>
<evidence type="ECO:0000256" key="1">
    <source>
        <dbReference type="ARBA" id="ARBA00004123"/>
    </source>
</evidence>
<organism evidence="5 6">
    <name type="scientific">Trichomalopsis sarcophagae</name>
    <dbReference type="NCBI Taxonomy" id="543379"/>
    <lineage>
        <taxon>Eukaryota</taxon>
        <taxon>Metazoa</taxon>
        <taxon>Ecdysozoa</taxon>
        <taxon>Arthropoda</taxon>
        <taxon>Hexapoda</taxon>
        <taxon>Insecta</taxon>
        <taxon>Pterygota</taxon>
        <taxon>Neoptera</taxon>
        <taxon>Endopterygota</taxon>
        <taxon>Hymenoptera</taxon>
        <taxon>Apocrita</taxon>
        <taxon>Proctotrupomorpha</taxon>
        <taxon>Chalcidoidea</taxon>
        <taxon>Pteromalidae</taxon>
        <taxon>Pteromalinae</taxon>
        <taxon>Trichomalopsis</taxon>
    </lineage>
</organism>
<dbReference type="Pfam" id="PF00098">
    <property type="entry name" value="zf-CCHC"/>
    <property type="match status" value="1"/>
</dbReference>
<dbReference type="STRING" id="543379.A0A232FDF7"/>
<dbReference type="CDD" id="cd22289">
    <property type="entry name" value="RecQL4_SLD2_NTD"/>
    <property type="match status" value="1"/>
</dbReference>
<dbReference type="AlphaFoldDB" id="A0A232FDF7"/>